<feature type="domain" description="Mandelate racemase/muconate lactonizing enzyme C-terminal" evidence="4">
    <location>
        <begin position="202"/>
        <end position="297"/>
    </location>
</feature>
<keyword evidence="2" id="KW-0479">Metal-binding</keyword>
<dbReference type="PANTHER" id="PTHR13794:SF58">
    <property type="entry name" value="MITOCHONDRIAL ENOLASE SUPERFAMILY MEMBER 1"/>
    <property type="match status" value="1"/>
</dbReference>
<sequence length="449" mass="51235">MKINYEKTVKSVEAFDIRFPTSLSGDGSDAIHSDPDYSVCYVIIRTNDDLKGHGMTFTLGKGTNIVLNAVENLKFLVENQSLNEIYKNFGLFWRKLTSESQLRWLGPEKGVMHLAVAAIVNALWDLWGKLEGKPVWKLLTDMEPEFVVTLLDFRYCTDVLTKDEAIQLLKKGSEGKTQRVEELLETGYRAYTTATGWLGYSDEKMIELCQKYMKKGFDAFKIKIGQDLKRDIERCKLMRNQIGYDRTFMLDSNQIFDVDQAIDWVIKLKDFKPLWIEEPTSPDDILGHAKIADALRPFNIGVASGEMIANRVVFKQFFQANAFEFCQVDSARIGGVNEILLVYLMAKKFNKKVCPHAGGVGLSEMVQHLQFWDYTSVSGSKEGRYIEFVDQQHDQFVNPAIVQNACYIANLSSGYNTELKAECVEKFQYPMGSEWQKLLKTNLYANSSM</sequence>
<dbReference type="InterPro" id="IPR013341">
    <property type="entry name" value="Mandelate_racemase_N_dom"/>
</dbReference>
<dbReference type="Proteomes" id="UP000183832">
    <property type="component" value="Unassembled WGS sequence"/>
</dbReference>
<dbReference type="EMBL" id="CVRI01000002">
    <property type="protein sequence ID" value="CRK86713.1"/>
    <property type="molecule type" value="Genomic_DNA"/>
</dbReference>
<dbReference type="InterPro" id="IPR013342">
    <property type="entry name" value="Mandelate_racemase_C"/>
</dbReference>
<evidence type="ECO:0000256" key="2">
    <source>
        <dbReference type="ARBA" id="ARBA00022723"/>
    </source>
</evidence>
<gene>
    <name evidence="5" type="ORF">CLUMA_CG000546</name>
</gene>
<comment type="cofactor">
    <cofactor evidence="1">
        <name>Mg(2+)</name>
        <dbReference type="ChEBI" id="CHEBI:18420"/>
    </cofactor>
</comment>
<keyword evidence="6" id="KW-1185">Reference proteome</keyword>
<dbReference type="InterPro" id="IPR046945">
    <property type="entry name" value="RHMD-like"/>
</dbReference>
<name>A0A1J1HKE6_9DIPT</name>
<dbReference type="SMART" id="SM00922">
    <property type="entry name" value="MR_MLE"/>
    <property type="match status" value="1"/>
</dbReference>
<accession>A0A1J1HKE6</accession>
<dbReference type="Pfam" id="PF02746">
    <property type="entry name" value="MR_MLE_N"/>
    <property type="match status" value="1"/>
</dbReference>
<dbReference type="InterPro" id="IPR029017">
    <property type="entry name" value="Enolase-like_N"/>
</dbReference>
<dbReference type="AlphaFoldDB" id="A0A1J1HKE6"/>
<organism evidence="5 6">
    <name type="scientific">Clunio marinus</name>
    <dbReference type="NCBI Taxonomy" id="568069"/>
    <lineage>
        <taxon>Eukaryota</taxon>
        <taxon>Metazoa</taxon>
        <taxon>Ecdysozoa</taxon>
        <taxon>Arthropoda</taxon>
        <taxon>Hexapoda</taxon>
        <taxon>Insecta</taxon>
        <taxon>Pterygota</taxon>
        <taxon>Neoptera</taxon>
        <taxon>Endopterygota</taxon>
        <taxon>Diptera</taxon>
        <taxon>Nematocera</taxon>
        <taxon>Chironomoidea</taxon>
        <taxon>Chironomidae</taxon>
        <taxon>Clunio</taxon>
    </lineage>
</organism>
<reference evidence="5 6" key="1">
    <citation type="submission" date="2015-04" db="EMBL/GenBank/DDBJ databases">
        <authorList>
            <person name="Syromyatnikov M.Y."/>
            <person name="Popov V.N."/>
        </authorList>
    </citation>
    <scope>NUCLEOTIDE SEQUENCE [LARGE SCALE GENOMIC DNA]</scope>
</reference>
<evidence type="ECO:0000313" key="6">
    <source>
        <dbReference type="Proteomes" id="UP000183832"/>
    </source>
</evidence>
<dbReference type="GO" id="GO:0000287">
    <property type="term" value="F:magnesium ion binding"/>
    <property type="evidence" value="ECO:0007669"/>
    <property type="project" value="TreeGrafter"/>
</dbReference>
<dbReference type="InterPro" id="IPR018110">
    <property type="entry name" value="Mandel_Rmase/mucon_lact_enz_CS"/>
</dbReference>
<dbReference type="PROSITE" id="PS00909">
    <property type="entry name" value="MR_MLE_2"/>
    <property type="match status" value="1"/>
</dbReference>
<evidence type="ECO:0000256" key="1">
    <source>
        <dbReference type="ARBA" id="ARBA00001946"/>
    </source>
</evidence>
<evidence type="ECO:0000313" key="5">
    <source>
        <dbReference type="EMBL" id="CRK86713.1"/>
    </source>
</evidence>
<dbReference type="SFLD" id="SFLDS00001">
    <property type="entry name" value="Enolase"/>
    <property type="match status" value="1"/>
</dbReference>
<evidence type="ECO:0000256" key="3">
    <source>
        <dbReference type="ARBA" id="ARBA00022842"/>
    </source>
</evidence>
<dbReference type="Gene3D" id="3.30.390.10">
    <property type="entry name" value="Enolase-like, N-terminal domain"/>
    <property type="match status" value="1"/>
</dbReference>
<dbReference type="SFLD" id="SFLDG00179">
    <property type="entry name" value="mandelate_racemase"/>
    <property type="match status" value="1"/>
</dbReference>
<dbReference type="SUPFAM" id="SSF51604">
    <property type="entry name" value="Enolase C-terminal domain-like"/>
    <property type="match status" value="1"/>
</dbReference>
<dbReference type="STRING" id="568069.A0A1J1HKE6"/>
<dbReference type="Pfam" id="PF13378">
    <property type="entry name" value="MR_MLE_C"/>
    <property type="match status" value="1"/>
</dbReference>
<dbReference type="InterPro" id="IPR029065">
    <property type="entry name" value="Enolase_C-like"/>
</dbReference>
<dbReference type="Gene3D" id="3.20.20.120">
    <property type="entry name" value="Enolase-like C-terminal domain"/>
    <property type="match status" value="1"/>
</dbReference>
<dbReference type="GO" id="GO:0016836">
    <property type="term" value="F:hydro-lyase activity"/>
    <property type="evidence" value="ECO:0007669"/>
    <property type="project" value="TreeGrafter"/>
</dbReference>
<keyword evidence="3" id="KW-0460">Magnesium</keyword>
<protein>
    <submittedName>
        <fullName evidence="5">CLUMA_CG000546, isoform A</fullName>
    </submittedName>
</protein>
<dbReference type="InterPro" id="IPR036849">
    <property type="entry name" value="Enolase-like_C_sf"/>
</dbReference>
<dbReference type="GO" id="GO:0016052">
    <property type="term" value="P:carbohydrate catabolic process"/>
    <property type="evidence" value="ECO:0007669"/>
    <property type="project" value="TreeGrafter"/>
</dbReference>
<proteinExistence type="predicted"/>
<dbReference type="PANTHER" id="PTHR13794">
    <property type="entry name" value="ENOLASE SUPERFAMILY, MANDELATE RACEMASE"/>
    <property type="match status" value="1"/>
</dbReference>
<dbReference type="GO" id="GO:0009063">
    <property type="term" value="P:amino acid catabolic process"/>
    <property type="evidence" value="ECO:0007669"/>
    <property type="project" value="InterPro"/>
</dbReference>
<evidence type="ECO:0000259" key="4">
    <source>
        <dbReference type="SMART" id="SM00922"/>
    </source>
</evidence>
<dbReference type="SUPFAM" id="SSF54826">
    <property type="entry name" value="Enolase N-terminal domain-like"/>
    <property type="match status" value="1"/>
</dbReference>
<dbReference type="OrthoDB" id="14161at2759"/>